<feature type="transmembrane region" description="Helical" evidence="1">
    <location>
        <begin position="106"/>
        <end position="125"/>
    </location>
</feature>
<sequence>MNKEQIIAKKVLFLFNPLFLAVYAFVYYLLLLVFFSGYQDSLTLVLKSFTLYVLVSCLVPILILYLLNGSSFENFKENSYESNVSYIVVSTIYFISYIYFSILNVSIWFEMGLLIPVYTSIAQMVLRKRVKVSLDIILMGAVLFYVFLLTIEFYYVLSIFPLLIAIAFAGILAYSYLIQDLMTNRDIIKNYIIGAILSVLIILFVLIL</sequence>
<feature type="transmembrane region" description="Helical" evidence="1">
    <location>
        <begin position="12"/>
        <end position="37"/>
    </location>
</feature>
<accession>A0A644UKN8</accession>
<organism evidence="2">
    <name type="scientific">bioreactor metagenome</name>
    <dbReference type="NCBI Taxonomy" id="1076179"/>
    <lineage>
        <taxon>unclassified sequences</taxon>
        <taxon>metagenomes</taxon>
        <taxon>ecological metagenomes</taxon>
    </lineage>
</organism>
<dbReference type="AlphaFoldDB" id="A0A644UKN8"/>
<feature type="transmembrane region" description="Helical" evidence="1">
    <location>
        <begin position="190"/>
        <end position="207"/>
    </location>
</feature>
<gene>
    <name evidence="2" type="ORF">SDC9_25472</name>
</gene>
<feature type="transmembrane region" description="Helical" evidence="1">
    <location>
        <begin position="157"/>
        <end position="178"/>
    </location>
</feature>
<keyword evidence="1" id="KW-1133">Transmembrane helix</keyword>
<keyword evidence="1" id="KW-0472">Membrane</keyword>
<protein>
    <submittedName>
        <fullName evidence="2">Uncharacterized protein</fullName>
    </submittedName>
</protein>
<feature type="transmembrane region" description="Helical" evidence="1">
    <location>
        <begin position="49"/>
        <end position="68"/>
    </location>
</feature>
<evidence type="ECO:0000313" key="2">
    <source>
        <dbReference type="EMBL" id="MPL79588.1"/>
    </source>
</evidence>
<name>A0A644UKN8_9ZZZZ</name>
<keyword evidence="1" id="KW-0812">Transmembrane</keyword>
<feature type="transmembrane region" description="Helical" evidence="1">
    <location>
        <begin position="132"/>
        <end position="151"/>
    </location>
</feature>
<dbReference type="EMBL" id="VSSQ01000128">
    <property type="protein sequence ID" value="MPL79588.1"/>
    <property type="molecule type" value="Genomic_DNA"/>
</dbReference>
<evidence type="ECO:0000256" key="1">
    <source>
        <dbReference type="SAM" id="Phobius"/>
    </source>
</evidence>
<feature type="transmembrane region" description="Helical" evidence="1">
    <location>
        <begin position="80"/>
        <end position="100"/>
    </location>
</feature>
<proteinExistence type="predicted"/>
<reference evidence="2" key="1">
    <citation type="submission" date="2019-08" db="EMBL/GenBank/DDBJ databases">
        <authorList>
            <person name="Kucharzyk K."/>
            <person name="Murdoch R.W."/>
            <person name="Higgins S."/>
            <person name="Loffler F."/>
        </authorList>
    </citation>
    <scope>NUCLEOTIDE SEQUENCE</scope>
</reference>
<comment type="caution">
    <text evidence="2">The sequence shown here is derived from an EMBL/GenBank/DDBJ whole genome shotgun (WGS) entry which is preliminary data.</text>
</comment>